<dbReference type="GO" id="GO:0006260">
    <property type="term" value="P:DNA replication"/>
    <property type="evidence" value="ECO:0007669"/>
    <property type="project" value="UniProtKB-KW"/>
</dbReference>
<evidence type="ECO:0000256" key="4">
    <source>
        <dbReference type="ARBA" id="ARBA00008545"/>
    </source>
</evidence>
<evidence type="ECO:0000313" key="24">
    <source>
        <dbReference type="EMBL" id="AIF34816.1"/>
    </source>
</evidence>
<accession>A0A075J182</accession>
<dbReference type="Gene3D" id="3.40.50.300">
    <property type="entry name" value="P-loop containing nucleotide triphosphate hydrolases"/>
    <property type="match status" value="1"/>
</dbReference>
<keyword evidence="16" id="KW-0067">ATP-binding</keyword>
<dbReference type="SUPFAM" id="SSF52540">
    <property type="entry name" value="P-loop containing nucleoside triphosphate hydrolases"/>
    <property type="match status" value="1"/>
</dbReference>
<evidence type="ECO:0000256" key="15">
    <source>
        <dbReference type="ARBA" id="ARBA00022806"/>
    </source>
</evidence>
<keyword evidence="13" id="KW-0255">Endonuclease</keyword>
<dbReference type="GO" id="GO:0016779">
    <property type="term" value="F:nucleotidyltransferase activity"/>
    <property type="evidence" value="ECO:0007669"/>
    <property type="project" value="UniProtKB-KW"/>
</dbReference>
<evidence type="ECO:0000256" key="19">
    <source>
        <dbReference type="ARBA" id="ARBA00023268"/>
    </source>
</evidence>
<protein>
    <recommendedName>
        <fullName evidence="5">Replication-associated protein</fullName>
    </recommendedName>
    <alternativeName>
        <fullName evidence="20">ATP-dependent helicase Rep</fullName>
    </alternativeName>
    <alternativeName>
        <fullName evidence="21">RepP</fullName>
    </alternativeName>
</protein>
<comment type="cofactor">
    <cofactor evidence="2">
        <name>Mg(2+)</name>
        <dbReference type="ChEBI" id="CHEBI:18420"/>
    </cofactor>
</comment>
<dbReference type="InterPro" id="IPR049912">
    <property type="entry name" value="CRESS_DNA_REP"/>
</dbReference>
<dbReference type="InterPro" id="IPR000605">
    <property type="entry name" value="Helicase_SF3_ssDNA/RNA_vir"/>
</dbReference>
<evidence type="ECO:0000256" key="14">
    <source>
        <dbReference type="ARBA" id="ARBA00022801"/>
    </source>
</evidence>
<keyword evidence="8" id="KW-0548">Nucleotidyltransferase</keyword>
<keyword evidence="7" id="KW-0808">Transferase</keyword>
<keyword evidence="11" id="KW-0479">Metal-binding</keyword>
<sequence>MGEARRQGVYWLLTIPHADWTPYLPPGITWIRGQLESGSDTGYLHWQIIVGCSKKKSLRGIQEIFGRTCHAELGRSEAAAAYVWKENTRVEGTQFELGKKPFKRNCATDWDLIWESAQRGDFMSIPADIRIHSYRTLRAISADYAKPIEMERTCYVFVGPTGTGKSRRAWSESGMEAFCKDPNSKFWCGYSGQSRVVIDEFRGRIDVSHLLRWLDRYPCNVEIKGSSVPLCAESFWITSNLDVDQWYPELDEPTLAALKRRLKITHFRTLQ</sequence>
<evidence type="ECO:0000256" key="9">
    <source>
        <dbReference type="ARBA" id="ARBA00022705"/>
    </source>
</evidence>
<evidence type="ECO:0000259" key="23">
    <source>
        <dbReference type="PROSITE" id="PS52020"/>
    </source>
</evidence>
<keyword evidence="25" id="KW-1185">Reference proteome</keyword>
<evidence type="ECO:0000256" key="20">
    <source>
        <dbReference type="ARBA" id="ARBA00030754"/>
    </source>
</evidence>
<evidence type="ECO:0000256" key="3">
    <source>
        <dbReference type="ARBA" id="ARBA00004147"/>
    </source>
</evidence>
<evidence type="ECO:0000313" key="25">
    <source>
        <dbReference type="Proteomes" id="UP000266911"/>
    </source>
</evidence>
<evidence type="ECO:0000256" key="2">
    <source>
        <dbReference type="ARBA" id="ARBA00001946"/>
    </source>
</evidence>
<reference evidence="24 25" key="1">
    <citation type="journal article" date="2014" name="Infect. Genet. Evol.">
        <title>Diverse small circular single-stranded DNA viruses identified in a freshwater pond on the McMurdo Ice Shelf (Antarctica).</title>
        <authorList>
            <person name="Zawar-Reza P."/>
            <person name="Arguello-Astorga G.R."/>
            <person name="Kraberger S."/>
            <person name="Julian L."/>
            <person name="Stainton D."/>
            <person name="Broady P.A."/>
            <person name="Varsani A."/>
        </authorList>
    </citation>
    <scope>NUCLEOTIDE SEQUENCE [LARGE SCALE GENOMIC DNA]</scope>
    <source>
        <strain evidence="24">SaCV-6_NZ-BS4017-2012</strain>
    </source>
</reference>
<evidence type="ECO:0000256" key="17">
    <source>
        <dbReference type="ARBA" id="ARBA00023124"/>
    </source>
</evidence>
<dbReference type="Pfam" id="PF00910">
    <property type="entry name" value="RNA_helicase"/>
    <property type="match status" value="1"/>
</dbReference>
<evidence type="ECO:0000256" key="6">
    <source>
        <dbReference type="ARBA" id="ARBA00022562"/>
    </source>
</evidence>
<evidence type="ECO:0000256" key="18">
    <source>
        <dbReference type="ARBA" id="ARBA00023125"/>
    </source>
</evidence>
<evidence type="ECO:0000256" key="13">
    <source>
        <dbReference type="ARBA" id="ARBA00022759"/>
    </source>
</evidence>
<dbReference type="GO" id="GO:0000166">
    <property type="term" value="F:nucleotide binding"/>
    <property type="evidence" value="ECO:0007669"/>
    <property type="project" value="UniProtKB-KW"/>
</dbReference>
<dbReference type="Proteomes" id="UP000266911">
    <property type="component" value="Segment"/>
</dbReference>
<dbReference type="GO" id="GO:0003677">
    <property type="term" value="F:DNA binding"/>
    <property type="evidence" value="ECO:0007669"/>
    <property type="project" value="UniProtKB-KW"/>
</dbReference>
<evidence type="ECO:0000256" key="8">
    <source>
        <dbReference type="ARBA" id="ARBA00022695"/>
    </source>
</evidence>
<dbReference type="PROSITE" id="PS52020">
    <property type="entry name" value="CRESS_DNA_REP"/>
    <property type="match status" value="1"/>
</dbReference>
<dbReference type="EMBL" id="KJ547630">
    <property type="protein sequence ID" value="AIF34816.1"/>
    <property type="molecule type" value="Genomic_DNA"/>
</dbReference>
<comment type="similarity">
    <text evidence="4">Belongs to the nanoviruses/circoviruses replication-associated protein family.</text>
</comment>
<comment type="cofactor">
    <cofactor evidence="1">
        <name>Mn(2+)</name>
        <dbReference type="ChEBI" id="CHEBI:29035"/>
    </cofactor>
</comment>
<dbReference type="GO" id="GO:0004519">
    <property type="term" value="F:endonuclease activity"/>
    <property type="evidence" value="ECO:0007669"/>
    <property type="project" value="UniProtKB-KW"/>
</dbReference>
<reference evidence="24 25" key="2">
    <citation type="journal article" date="2015" name="Infect. Genet. Evol.">
        <title>Characterisation of a diverse range of circular replication-associated protein encoding DNA viruses recovered from a sewage treatment oxidation pond.</title>
        <authorList>
            <person name="Kraberger S."/>
            <person name="Arguello-Astorga G.R."/>
            <person name="Greenfield L.G."/>
            <person name="Galilee C."/>
            <person name="Law D."/>
            <person name="Martin D.P."/>
            <person name="Varsani A."/>
        </authorList>
    </citation>
    <scope>NUCLEOTIDE SEQUENCE [LARGE SCALE GENOMIC DNA]</scope>
    <source>
        <strain evidence="24">SaCV-6_NZ-BS4017-2012</strain>
    </source>
</reference>
<comment type="catalytic activity">
    <reaction evidence="22">
        <text>ATP + H2O = ADP + phosphate + H(+)</text>
        <dbReference type="Rhea" id="RHEA:13065"/>
        <dbReference type="ChEBI" id="CHEBI:15377"/>
        <dbReference type="ChEBI" id="CHEBI:15378"/>
        <dbReference type="ChEBI" id="CHEBI:30616"/>
        <dbReference type="ChEBI" id="CHEBI:43474"/>
        <dbReference type="ChEBI" id="CHEBI:456216"/>
    </reaction>
</comment>
<dbReference type="Gene3D" id="3.40.1310.20">
    <property type="match status" value="1"/>
</dbReference>
<dbReference type="GO" id="GO:0016787">
    <property type="term" value="F:hydrolase activity"/>
    <property type="evidence" value="ECO:0007669"/>
    <property type="project" value="UniProtKB-KW"/>
</dbReference>
<evidence type="ECO:0000256" key="5">
    <source>
        <dbReference type="ARBA" id="ARBA00014531"/>
    </source>
</evidence>
<keyword evidence="19" id="KW-0511">Multifunctional enzyme</keyword>
<dbReference type="InterPro" id="IPR027417">
    <property type="entry name" value="P-loop_NTPase"/>
</dbReference>
<keyword evidence="6" id="KW-1048">Host nucleus</keyword>
<evidence type="ECO:0000256" key="7">
    <source>
        <dbReference type="ARBA" id="ARBA00022679"/>
    </source>
</evidence>
<comment type="subcellular location">
    <subcellularLocation>
        <location evidence="3">Host nucleus</location>
    </subcellularLocation>
</comment>
<keyword evidence="18" id="KW-0238">DNA-binding</keyword>
<evidence type="ECO:0000256" key="10">
    <source>
        <dbReference type="ARBA" id="ARBA00022722"/>
    </source>
</evidence>
<feature type="domain" description="CRESS-DNA virus Rep endonuclease" evidence="23">
    <location>
        <begin position="5"/>
        <end position="100"/>
    </location>
</feature>
<keyword evidence="12" id="KW-0547">Nucleotide-binding</keyword>
<evidence type="ECO:0000256" key="11">
    <source>
        <dbReference type="ARBA" id="ARBA00022723"/>
    </source>
</evidence>
<dbReference type="GO" id="GO:0042025">
    <property type="term" value="C:host cell nucleus"/>
    <property type="evidence" value="ECO:0007669"/>
    <property type="project" value="UniProtKB-SubCell"/>
</dbReference>
<evidence type="ECO:0000256" key="21">
    <source>
        <dbReference type="ARBA" id="ARBA00032243"/>
    </source>
</evidence>
<dbReference type="GO" id="GO:0003723">
    <property type="term" value="F:RNA binding"/>
    <property type="evidence" value="ECO:0007669"/>
    <property type="project" value="InterPro"/>
</dbReference>
<evidence type="ECO:0000256" key="1">
    <source>
        <dbReference type="ARBA" id="ARBA00001936"/>
    </source>
</evidence>
<keyword evidence="15" id="KW-0347">Helicase</keyword>
<evidence type="ECO:0000256" key="16">
    <source>
        <dbReference type="ARBA" id="ARBA00022840"/>
    </source>
</evidence>
<dbReference type="GO" id="GO:0046872">
    <property type="term" value="F:metal ion binding"/>
    <property type="evidence" value="ECO:0007669"/>
    <property type="project" value="UniProtKB-KW"/>
</dbReference>
<evidence type="ECO:0000256" key="22">
    <source>
        <dbReference type="ARBA" id="ARBA00049360"/>
    </source>
</evidence>
<name>A0A075J182_9VIRU</name>
<keyword evidence="17" id="KW-0190">Covalent protein-DNA linkage</keyword>
<keyword evidence="9" id="KW-0235">DNA replication</keyword>
<evidence type="ECO:0000256" key="12">
    <source>
        <dbReference type="ARBA" id="ARBA00022741"/>
    </source>
</evidence>
<dbReference type="GO" id="GO:0003724">
    <property type="term" value="F:RNA helicase activity"/>
    <property type="evidence" value="ECO:0007669"/>
    <property type="project" value="InterPro"/>
</dbReference>
<keyword evidence="14" id="KW-0378">Hydrolase</keyword>
<organism evidence="24 25">
    <name type="scientific">Sewage-associated circular DNA virus-6</name>
    <dbReference type="NCBI Taxonomy" id="1519395"/>
    <lineage>
        <taxon>Viruses</taxon>
        <taxon>Monodnaviria</taxon>
        <taxon>Shotokuvirae</taxon>
        <taxon>Cressdnaviricota</taxon>
        <taxon>Arfiviricetes</taxon>
        <taxon>Saturnivirales</taxon>
        <taxon>Kanorauviridae</taxon>
        <taxon>Ninurtavirus</taxon>
        <taxon>Ninurtavirus pondae</taxon>
    </lineage>
</organism>
<keyword evidence="10" id="KW-0540">Nuclease</keyword>
<proteinExistence type="inferred from homology"/>